<dbReference type="AlphaFoldDB" id="A0A1H5UTG8"/>
<evidence type="ECO:0000313" key="2">
    <source>
        <dbReference type="Proteomes" id="UP000236728"/>
    </source>
</evidence>
<dbReference type="Proteomes" id="UP000236728">
    <property type="component" value="Unassembled WGS sequence"/>
</dbReference>
<dbReference type="EMBL" id="FNVA01000001">
    <property type="protein sequence ID" value="SEF78339.1"/>
    <property type="molecule type" value="Genomic_DNA"/>
</dbReference>
<accession>A0A1H5UTG8</accession>
<sequence>MEKSAFSEQPNPYYRHERGQDAVTHFYHWEWLA</sequence>
<proteinExistence type="predicted"/>
<evidence type="ECO:0000313" key="1">
    <source>
        <dbReference type="EMBL" id="SEF78339.1"/>
    </source>
</evidence>
<name>A0A1H5UTG8_9BACT</name>
<reference evidence="1 2" key="1">
    <citation type="submission" date="2016-10" db="EMBL/GenBank/DDBJ databases">
        <authorList>
            <person name="de Groot N.N."/>
        </authorList>
    </citation>
    <scope>NUCLEOTIDE SEQUENCE [LARGE SCALE GENOMIC DNA]</scope>
    <source>
        <strain evidence="1 2">DSM 22489</strain>
    </source>
</reference>
<protein>
    <submittedName>
        <fullName evidence="1">Uncharacterized protein</fullName>
    </submittedName>
</protein>
<keyword evidence="2" id="KW-1185">Reference proteome</keyword>
<gene>
    <name evidence="1" type="ORF">SAMN05421819_1190</name>
</gene>
<organism evidence="1 2">
    <name type="scientific">Bryocella elongata</name>
    <dbReference type="NCBI Taxonomy" id="863522"/>
    <lineage>
        <taxon>Bacteria</taxon>
        <taxon>Pseudomonadati</taxon>
        <taxon>Acidobacteriota</taxon>
        <taxon>Terriglobia</taxon>
        <taxon>Terriglobales</taxon>
        <taxon>Acidobacteriaceae</taxon>
        <taxon>Bryocella</taxon>
    </lineage>
</organism>